<keyword evidence="3" id="KW-1185">Reference proteome</keyword>
<dbReference type="Proteomes" id="UP000007463">
    <property type="component" value="Chromosome"/>
</dbReference>
<dbReference type="STRING" id="755732.Fluta_1199"/>
<dbReference type="Pfam" id="PF01642">
    <property type="entry name" value="MM_CoA_mutase"/>
    <property type="match status" value="1"/>
</dbReference>
<reference evidence="2 3" key="1">
    <citation type="journal article" date="2011" name="Stand. Genomic Sci.">
        <title>Complete genome sequence of the gliding freshwater bacterium Fluviicola taffensis type strain (RW262).</title>
        <authorList>
            <person name="Woyke T."/>
            <person name="Chertkov O."/>
            <person name="Lapidus A."/>
            <person name="Nolan M."/>
            <person name="Lucas S."/>
            <person name="Del Rio T.G."/>
            <person name="Tice H."/>
            <person name="Cheng J.F."/>
            <person name="Tapia R."/>
            <person name="Han C."/>
            <person name="Goodwin L."/>
            <person name="Pitluck S."/>
            <person name="Liolios K."/>
            <person name="Pagani I."/>
            <person name="Ivanova N."/>
            <person name="Huntemann M."/>
            <person name="Mavromatis K."/>
            <person name="Mikhailova N."/>
            <person name="Pati A."/>
            <person name="Chen A."/>
            <person name="Palaniappan K."/>
            <person name="Land M."/>
            <person name="Hauser L."/>
            <person name="Brambilla E.M."/>
            <person name="Rohde M."/>
            <person name="Mwirichia R."/>
            <person name="Sikorski J."/>
            <person name="Tindall B.J."/>
            <person name="Goker M."/>
            <person name="Bristow J."/>
            <person name="Eisen J.A."/>
            <person name="Markowitz V."/>
            <person name="Hugenholtz P."/>
            <person name="Klenk H.P."/>
            <person name="Kyrpides N.C."/>
        </authorList>
    </citation>
    <scope>NUCLEOTIDE SEQUENCE [LARGE SCALE GENOMIC DNA]</scope>
    <source>
        <strain evidence="3">DSM 16823 / RW262 / RW262</strain>
    </source>
</reference>
<dbReference type="HOGENOM" id="CLU_009523_6_1_10"/>
<dbReference type="OrthoDB" id="9762378at2"/>
<dbReference type="EMBL" id="CP002542">
    <property type="protein sequence ID" value="AEA43194.1"/>
    <property type="molecule type" value="Genomic_DNA"/>
</dbReference>
<name>F2IBA8_FLUTR</name>
<dbReference type="InterPro" id="IPR016176">
    <property type="entry name" value="Cbl-dep_enz_cat"/>
</dbReference>
<keyword evidence="2" id="KW-0413">Isomerase</keyword>
<dbReference type="InterPro" id="IPR006099">
    <property type="entry name" value="MeMalonylCoA_mutase_a/b_cat"/>
</dbReference>
<dbReference type="KEGG" id="fte:Fluta_1199"/>
<feature type="domain" description="Methylmalonyl-CoA mutase alpha/beta chain catalytic" evidence="1">
    <location>
        <begin position="172"/>
        <end position="414"/>
    </location>
</feature>
<dbReference type="AlphaFoldDB" id="F2IBA8"/>
<gene>
    <name evidence="2" type="ordered locus">Fluta_1199</name>
</gene>
<dbReference type="GO" id="GO:0004494">
    <property type="term" value="F:methylmalonyl-CoA mutase activity"/>
    <property type="evidence" value="ECO:0007669"/>
    <property type="project" value="UniProtKB-EC"/>
</dbReference>
<dbReference type="Gene3D" id="3.20.20.240">
    <property type="entry name" value="Methylmalonyl-CoA mutase"/>
    <property type="match status" value="2"/>
</dbReference>
<protein>
    <submittedName>
        <fullName evidence="2">Methylmalonyl-CoA mutase</fullName>
        <ecNumber evidence="2">5.4.99.2</ecNumber>
    </submittedName>
</protein>
<dbReference type="EC" id="5.4.99.2" evidence="2"/>
<evidence type="ECO:0000259" key="1">
    <source>
        <dbReference type="Pfam" id="PF01642"/>
    </source>
</evidence>
<reference evidence="3" key="2">
    <citation type="submission" date="2011-02" db="EMBL/GenBank/DDBJ databases">
        <title>The complete genome of Fluviicola taffensis DSM 16823.</title>
        <authorList>
            <consortium name="US DOE Joint Genome Institute (JGI-PGF)"/>
            <person name="Lucas S."/>
            <person name="Copeland A."/>
            <person name="Lapidus A."/>
            <person name="Bruce D."/>
            <person name="Goodwin L."/>
            <person name="Pitluck S."/>
            <person name="Kyrpides N."/>
            <person name="Mavromatis K."/>
            <person name="Ivanova N."/>
            <person name="Mikhailova N."/>
            <person name="Pagani I."/>
            <person name="Chertkov O."/>
            <person name="Detter J.C."/>
            <person name="Han C."/>
            <person name="Tapia R."/>
            <person name="Land M."/>
            <person name="Hauser L."/>
            <person name="Markowitz V."/>
            <person name="Cheng J.-F."/>
            <person name="Hugenholtz P."/>
            <person name="Woyke T."/>
            <person name="Wu D."/>
            <person name="Tindall B."/>
            <person name="Pomrenke H.G."/>
            <person name="Brambilla E."/>
            <person name="Klenk H.-P."/>
            <person name="Eisen J.A."/>
        </authorList>
    </citation>
    <scope>NUCLEOTIDE SEQUENCE [LARGE SCALE GENOMIC DNA]</scope>
    <source>
        <strain evidence="3">DSM 16823 / RW262 / RW262</strain>
    </source>
</reference>
<dbReference type="RefSeq" id="WP_013685966.1">
    <property type="nucleotide sequence ID" value="NC_015321.1"/>
</dbReference>
<dbReference type="PANTHER" id="PTHR48101">
    <property type="entry name" value="METHYLMALONYL-COA MUTASE, MITOCHONDRIAL-RELATED"/>
    <property type="match status" value="1"/>
</dbReference>
<dbReference type="PANTHER" id="PTHR48101:SF1">
    <property type="entry name" value="METHYLMALONYL-COA MUTASE, LARGE SUBUNIT"/>
    <property type="match status" value="1"/>
</dbReference>
<sequence>MTDLFSSFQASSKEEWIAILQKELKGESIDTLNKINRVEEITFPSYFHREDQKSQFSDPGLAPYTRGINSKNNDWTIATAFRVLDEKETNKQLISALMAGTDHLILEAVNSNSIDFGALLNEVGLSFIHTTFRAKSSEQITDFLTFVKDVAVLIEFDNNKELVNQSSKFTNPNAKIYHVDAAKVQQAGGTTWQELGIALAEGHDLLVQQMDQGVDVDTAAARIHFTLGIGSKYFFELSKIRAFRSTWAQIVSAYSPKHTCSLATTITAKTSFLNISLKDPYTNLLRQTTEAMSAVLSGIQHLNIQPYDWYSSKPNFEFTQRMATNISLLLKEESYLQIVADPAGGSYALDALTETIAERAWSTFQWIERTGGITNKDVIQQLEVEIAEKAAMRIQEIQTKTEKRIGMNIFPNPETVDNQWAELPKGWNNLKPLILEQVV</sequence>
<evidence type="ECO:0000313" key="3">
    <source>
        <dbReference type="Proteomes" id="UP000007463"/>
    </source>
</evidence>
<proteinExistence type="predicted"/>
<dbReference type="SUPFAM" id="SSF51703">
    <property type="entry name" value="Cobalamin (vitamin B12)-dependent enzymes"/>
    <property type="match status" value="1"/>
</dbReference>
<organism evidence="2 3">
    <name type="scientific">Fluviicola taffensis (strain DSM 16823 / NCIMB 13979 / RW262)</name>
    <dbReference type="NCBI Taxonomy" id="755732"/>
    <lineage>
        <taxon>Bacteria</taxon>
        <taxon>Pseudomonadati</taxon>
        <taxon>Bacteroidota</taxon>
        <taxon>Flavobacteriia</taxon>
        <taxon>Flavobacteriales</taxon>
        <taxon>Crocinitomicaceae</taxon>
        <taxon>Fluviicola</taxon>
    </lineage>
</organism>
<accession>F2IBA8</accession>
<dbReference type="GO" id="GO:0031419">
    <property type="term" value="F:cobalamin binding"/>
    <property type="evidence" value="ECO:0007669"/>
    <property type="project" value="InterPro"/>
</dbReference>
<dbReference type="eggNOG" id="COG1884">
    <property type="taxonomic scope" value="Bacteria"/>
</dbReference>
<evidence type="ECO:0000313" key="2">
    <source>
        <dbReference type="EMBL" id="AEA43194.1"/>
    </source>
</evidence>